<proteinExistence type="predicted"/>
<keyword evidence="3" id="KW-1185">Reference proteome</keyword>
<dbReference type="Gene3D" id="1.10.8.200">
    <property type="entry name" value="Replisome organizer (g39p helicase loader/inhibitor protein)"/>
    <property type="match status" value="1"/>
</dbReference>
<name>A0ABU3H5K4_9BACL</name>
<gene>
    <name evidence="2" type="ORF">J2Z22_001621</name>
</gene>
<accession>A0ABU3H5K4</accession>
<evidence type="ECO:0000313" key="3">
    <source>
        <dbReference type="Proteomes" id="UP001248709"/>
    </source>
</evidence>
<sequence>MKKTEVAQLFLIIHNTYPNFSIDEAGIKAALWAEILGDYPFERAKQNLLQHVRRSTFQPTPADLMKPIHDPERPVSILGVTDTALRLQEMDEWSRKATPPPWLPQGSDPDE</sequence>
<feature type="region of interest" description="Disordered" evidence="1">
    <location>
        <begin position="90"/>
        <end position="111"/>
    </location>
</feature>
<reference evidence="2 3" key="1">
    <citation type="submission" date="2023-07" db="EMBL/GenBank/DDBJ databases">
        <title>Genomic Encyclopedia of Type Strains, Phase IV (KMG-IV): sequencing the most valuable type-strain genomes for metagenomic binning, comparative biology and taxonomic classification.</title>
        <authorList>
            <person name="Goeker M."/>
        </authorList>
    </citation>
    <scope>NUCLEOTIDE SEQUENCE [LARGE SCALE GENOMIC DNA]</scope>
    <source>
        <strain evidence="2 3">T98</strain>
    </source>
</reference>
<dbReference type="Proteomes" id="UP001248709">
    <property type="component" value="Unassembled WGS sequence"/>
</dbReference>
<organism evidence="2 3">
    <name type="scientific">Paenibacillus forsythiae</name>
    <dbReference type="NCBI Taxonomy" id="365616"/>
    <lineage>
        <taxon>Bacteria</taxon>
        <taxon>Bacillati</taxon>
        <taxon>Bacillota</taxon>
        <taxon>Bacilli</taxon>
        <taxon>Bacillales</taxon>
        <taxon>Paenibacillaceae</taxon>
        <taxon>Paenibacillus</taxon>
    </lineage>
</organism>
<evidence type="ECO:0000256" key="1">
    <source>
        <dbReference type="SAM" id="MobiDB-lite"/>
    </source>
</evidence>
<dbReference type="RefSeq" id="WP_025701196.1">
    <property type="nucleotide sequence ID" value="NZ_JAUSUY010000005.1"/>
</dbReference>
<evidence type="ECO:0000313" key="2">
    <source>
        <dbReference type="EMBL" id="MDT3426101.1"/>
    </source>
</evidence>
<evidence type="ECO:0008006" key="4">
    <source>
        <dbReference type="Google" id="ProtNLM"/>
    </source>
</evidence>
<comment type="caution">
    <text evidence="2">The sequence shown here is derived from an EMBL/GenBank/DDBJ whole genome shotgun (WGS) entry which is preliminary data.</text>
</comment>
<dbReference type="EMBL" id="JAUSUY010000005">
    <property type="protein sequence ID" value="MDT3426101.1"/>
    <property type="molecule type" value="Genomic_DNA"/>
</dbReference>
<protein>
    <recommendedName>
        <fullName evidence="4">Replicative helicase inhibitor G39P N-terminal domain-containing protein</fullName>
    </recommendedName>
</protein>